<evidence type="ECO:0000256" key="3">
    <source>
        <dbReference type="ARBA" id="ARBA00022679"/>
    </source>
</evidence>
<organism evidence="10 11">
    <name type="scientific">Sorangium cellulosum</name>
    <name type="common">Polyangium cellulosum</name>
    <dbReference type="NCBI Taxonomy" id="56"/>
    <lineage>
        <taxon>Bacteria</taxon>
        <taxon>Pseudomonadati</taxon>
        <taxon>Myxococcota</taxon>
        <taxon>Polyangia</taxon>
        <taxon>Polyangiales</taxon>
        <taxon>Polyangiaceae</taxon>
        <taxon>Sorangium</taxon>
    </lineage>
</organism>
<dbReference type="PANTHER" id="PTHR43853:SF2">
    <property type="entry name" value="3-OXOADIPYL-COA_3-OXO-5,6-DEHYDROSUBERYL-COA THIOLASE"/>
    <property type="match status" value="1"/>
</dbReference>
<dbReference type="SUPFAM" id="SSF53901">
    <property type="entry name" value="Thiolase-like"/>
    <property type="match status" value="2"/>
</dbReference>
<accession>A0A2L0EJ19</accession>
<dbReference type="InterPro" id="IPR020617">
    <property type="entry name" value="Thiolase_C"/>
</dbReference>
<evidence type="ECO:0000259" key="8">
    <source>
        <dbReference type="Pfam" id="PF00108"/>
    </source>
</evidence>
<dbReference type="Proteomes" id="UP000238348">
    <property type="component" value="Chromosome"/>
</dbReference>
<sequence>MNLGVHVCDVRRRGHAISPCTWTRRRYALGMPAALRPVFVVDALRTPIARYAGALAMVRPDDLAACVIEALVRRQPALAPRLDHVVFGATNQAGEDNRNVARMAALLAGLPYEVPGVTVNRLCGSGLEAVADAARMIATGEAECAIAGGVESMTRAPFSMPKQAERFDRTAPAVYDTTLGWRYPNPRMAARFELQSMGETAENVAKKHGINREDQDRFALLSHERAARAWASGDFAAEVAPVPVPQKKGAPVLFERDEAVRADASLEALAKLKPAFREGGTVTAGNASPLNDGAAALLLASSDVVQSAGATPLARVVGTATAGVDPNLMGEGPIPAVKKLLQRTGLRAPNVDLFELNEAFAAQALACVRALELDPARVNVRGGSIALGHPIGCSGARIACTLVHAMRARGAKVGVASLCIGVGQGIATLFERA</sequence>
<dbReference type="Pfam" id="PF02803">
    <property type="entry name" value="Thiolase_C"/>
    <property type="match status" value="1"/>
</dbReference>
<dbReference type="InterPro" id="IPR050215">
    <property type="entry name" value="Thiolase-like_sf_Thiolase"/>
</dbReference>
<proteinExistence type="inferred from homology"/>
<evidence type="ECO:0000313" key="11">
    <source>
        <dbReference type="Proteomes" id="UP000238348"/>
    </source>
</evidence>
<feature type="active site" description="Proton acceptor" evidence="6">
    <location>
        <position position="419"/>
    </location>
</feature>
<evidence type="ECO:0000256" key="7">
    <source>
        <dbReference type="RuleBase" id="RU003557"/>
    </source>
</evidence>
<comment type="similarity">
    <text evidence="2 7">Belongs to the thiolase-like superfamily. Thiolase family.</text>
</comment>
<evidence type="ECO:0000256" key="6">
    <source>
        <dbReference type="PIRSR" id="PIRSR000429-1"/>
    </source>
</evidence>
<reference evidence="10 11" key="1">
    <citation type="submission" date="2015-09" db="EMBL/GenBank/DDBJ databases">
        <title>Sorangium comparison.</title>
        <authorList>
            <person name="Zaburannyi N."/>
            <person name="Bunk B."/>
            <person name="Overmann J."/>
            <person name="Mueller R."/>
        </authorList>
    </citation>
    <scope>NUCLEOTIDE SEQUENCE [LARGE SCALE GENOMIC DNA]</scope>
    <source>
        <strain evidence="10 11">So ce26</strain>
    </source>
</reference>
<dbReference type="InterPro" id="IPR020610">
    <property type="entry name" value="Thiolase_AS"/>
</dbReference>
<dbReference type="NCBIfam" id="TIGR01930">
    <property type="entry name" value="AcCoA-C-Actrans"/>
    <property type="match status" value="1"/>
</dbReference>
<protein>
    <recommendedName>
        <fullName evidence="5">acetyl-CoA C-acyltransferase</fullName>
        <ecNumber evidence="5">2.3.1.16</ecNumber>
    </recommendedName>
</protein>
<keyword evidence="3 7" id="KW-0808">Transferase</keyword>
<dbReference type="InterPro" id="IPR016039">
    <property type="entry name" value="Thiolase-like"/>
</dbReference>
<dbReference type="GO" id="GO:0010124">
    <property type="term" value="P:phenylacetate catabolic process"/>
    <property type="evidence" value="ECO:0007669"/>
    <property type="project" value="TreeGrafter"/>
</dbReference>
<dbReference type="EC" id="2.3.1.16" evidence="5"/>
<dbReference type="PROSITE" id="PS00098">
    <property type="entry name" value="THIOLASE_1"/>
    <property type="match status" value="1"/>
</dbReference>
<dbReference type="PIRSF" id="PIRSF000429">
    <property type="entry name" value="Ac-CoA_Ac_transf"/>
    <property type="match status" value="1"/>
</dbReference>
<evidence type="ECO:0000259" key="9">
    <source>
        <dbReference type="Pfam" id="PF02803"/>
    </source>
</evidence>
<dbReference type="InterPro" id="IPR002155">
    <property type="entry name" value="Thiolase"/>
</dbReference>
<dbReference type="GO" id="GO:0006635">
    <property type="term" value="P:fatty acid beta-oxidation"/>
    <property type="evidence" value="ECO:0007669"/>
    <property type="project" value="TreeGrafter"/>
</dbReference>
<feature type="active site" description="Acyl-thioester intermediate" evidence="6">
    <location>
        <position position="123"/>
    </location>
</feature>
<evidence type="ECO:0000256" key="1">
    <source>
        <dbReference type="ARBA" id="ARBA00005189"/>
    </source>
</evidence>
<feature type="domain" description="Thiolase C-terminal" evidence="9">
    <location>
        <begin position="311"/>
        <end position="432"/>
    </location>
</feature>
<evidence type="ECO:0000256" key="2">
    <source>
        <dbReference type="ARBA" id="ARBA00010982"/>
    </source>
</evidence>
<dbReference type="InterPro" id="IPR020613">
    <property type="entry name" value="Thiolase_CS"/>
</dbReference>
<dbReference type="EMBL" id="CP012673">
    <property type="protein sequence ID" value="AUX39264.1"/>
    <property type="molecule type" value="Genomic_DNA"/>
</dbReference>
<dbReference type="InterPro" id="IPR020616">
    <property type="entry name" value="Thiolase_N"/>
</dbReference>
<evidence type="ECO:0000256" key="4">
    <source>
        <dbReference type="ARBA" id="ARBA00023315"/>
    </source>
</evidence>
<dbReference type="CDD" id="cd00751">
    <property type="entry name" value="thiolase"/>
    <property type="match status" value="1"/>
</dbReference>
<dbReference type="PROSITE" id="PS00737">
    <property type="entry name" value="THIOLASE_2"/>
    <property type="match status" value="1"/>
</dbReference>
<keyword evidence="4 7" id="KW-0012">Acyltransferase</keyword>
<gene>
    <name evidence="10" type="primary">atoB</name>
    <name evidence="10" type="ORF">SOCE26_006480</name>
</gene>
<dbReference type="InterPro" id="IPR020615">
    <property type="entry name" value="Thiolase_acyl_enz_int_AS"/>
</dbReference>
<evidence type="ECO:0000313" key="10">
    <source>
        <dbReference type="EMBL" id="AUX39264.1"/>
    </source>
</evidence>
<dbReference type="Gene3D" id="3.40.47.10">
    <property type="match status" value="1"/>
</dbReference>
<dbReference type="PROSITE" id="PS00099">
    <property type="entry name" value="THIOLASE_3"/>
    <property type="match status" value="1"/>
</dbReference>
<dbReference type="PANTHER" id="PTHR43853">
    <property type="entry name" value="3-KETOACYL-COA THIOLASE, PEROXISOMAL"/>
    <property type="match status" value="1"/>
</dbReference>
<dbReference type="GO" id="GO:0005737">
    <property type="term" value="C:cytoplasm"/>
    <property type="evidence" value="ECO:0007669"/>
    <property type="project" value="UniProtKB-ARBA"/>
</dbReference>
<dbReference type="GO" id="GO:0003988">
    <property type="term" value="F:acetyl-CoA C-acyltransferase activity"/>
    <property type="evidence" value="ECO:0007669"/>
    <property type="project" value="UniProtKB-EC"/>
</dbReference>
<dbReference type="AlphaFoldDB" id="A0A2L0EJ19"/>
<comment type="pathway">
    <text evidence="1">Lipid metabolism.</text>
</comment>
<feature type="active site" description="Proton acceptor" evidence="6">
    <location>
        <position position="389"/>
    </location>
</feature>
<dbReference type="FunFam" id="3.40.47.10:FF:000010">
    <property type="entry name" value="Acetyl-CoA acetyltransferase (Thiolase)"/>
    <property type="match status" value="1"/>
</dbReference>
<feature type="domain" description="Thiolase N-terminal" evidence="8">
    <location>
        <begin position="38"/>
        <end position="302"/>
    </location>
</feature>
<dbReference type="Pfam" id="PF00108">
    <property type="entry name" value="Thiolase_N"/>
    <property type="match status" value="1"/>
</dbReference>
<evidence type="ECO:0000256" key="5">
    <source>
        <dbReference type="ARBA" id="ARBA00024073"/>
    </source>
</evidence>
<name>A0A2L0EJ19_SORCE</name>